<dbReference type="EC" id="3.5.1.28" evidence="2"/>
<dbReference type="SMART" id="SM00644">
    <property type="entry name" value="Ami_2"/>
    <property type="match status" value="1"/>
</dbReference>
<keyword evidence="7" id="KW-1185">Reference proteome</keyword>
<evidence type="ECO:0000259" key="5">
    <source>
        <dbReference type="SMART" id="SM00644"/>
    </source>
</evidence>
<evidence type="ECO:0000256" key="4">
    <source>
        <dbReference type="ARBA" id="ARBA00023316"/>
    </source>
</evidence>
<keyword evidence="3" id="KW-0378">Hydrolase</keyword>
<evidence type="ECO:0000256" key="1">
    <source>
        <dbReference type="ARBA" id="ARBA00001561"/>
    </source>
</evidence>
<organism evidence="6 7">
    <name type="scientific">Brevibacillus choshinensis</name>
    <dbReference type="NCBI Taxonomy" id="54911"/>
    <lineage>
        <taxon>Bacteria</taxon>
        <taxon>Bacillati</taxon>
        <taxon>Bacillota</taxon>
        <taxon>Bacilli</taxon>
        <taxon>Bacillales</taxon>
        <taxon>Paenibacillaceae</taxon>
        <taxon>Brevibacillus</taxon>
    </lineage>
</organism>
<dbReference type="InterPro" id="IPR023346">
    <property type="entry name" value="Lysozyme-like_dom_sf"/>
</dbReference>
<dbReference type="InterPro" id="IPR008258">
    <property type="entry name" value="Transglycosylase_SLT_dom_1"/>
</dbReference>
<evidence type="ECO:0000256" key="3">
    <source>
        <dbReference type="ARBA" id="ARBA00022801"/>
    </source>
</evidence>
<feature type="domain" description="N-acetylmuramoyl-L-alanine amidase" evidence="5">
    <location>
        <begin position="247"/>
        <end position="386"/>
    </location>
</feature>
<evidence type="ECO:0000313" key="7">
    <source>
        <dbReference type="Proteomes" id="UP000051063"/>
    </source>
</evidence>
<dbReference type="PANTHER" id="PTHR30417">
    <property type="entry name" value="N-ACETYLMURAMOYL-L-ALANINE AMIDASE AMID"/>
    <property type="match status" value="1"/>
</dbReference>
<keyword evidence="4" id="KW-0961">Cell wall biogenesis/degradation</keyword>
<dbReference type="Gene3D" id="3.40.80.10">
    <property type="entry name" value="Peptidoglycan recognition protein-like"/>
    <property type="match status" value="1"/>
</dbReference>
<reference evidence="6 7" key="1">
    <citation type="submission" date="2015-09" db="EMBL/GenBank/DDBJ databases">
        <title>Genome sequencing project for genomic taxonomy and phylogenomics of Bacillus-like bacteria.</title>
        <authorList>
            <person name="Liu B."/>
            <person name="Wang J."/>
            <person name="Zhu Y."/>
            <person name="Liu G."/>
            <person name="Chen Q."/>
            <person name="Chen Z."/>
            <person name="Lan J."/>
            <person name="Che J."/>
            <person name="Ge C."/>
            <person name="Shi H."/>
            <person name="Pan Z."/>
            <person name="Liu X."/>
        </authorList>
    </citation>
    <scope>NUCLEOTIDE SEQUENCE [LARGE SCALE GENOMIC DNA]</scope>
    <source>
        <strain evidence="6 7">DSM 8552</strain>
    </source>
</reference>
<dbReference type="Gene3D" id="1.10.530.10">
    <property type="match status" value="1"/>
</dbReference>
<comment type="catalytic activity">
    <reaction evidence="1">
        <text>Hydrolyzes the link between N-acetylmuramoyl residues and L-amino acid residues in certain cell-wall glycopeptides.</text>
        <dbReference type="EC" id="3.5.1.28"/>
    </reaction>
</comment>
<dbReference type="EMBL" id="LJJB01000010">
    <property type="protein sequence ID" value="KQL46865.1"/>
    <property type="molecule type" value="Genomic_DNA"/>
</dbReference>
<protein>
    <recommendedName>
        <fullName evidence="2">N-acetylmuramoyl-L-alanine amidase</fullName>
        <ecNumber evidence="2">3.5.1.28</ecNumber>
    </recommendedName>
</protein>
<dbReference type="InterPro" id="IPR002502">
    <property type="entry name" value="Amidase_domain"/>
</dbReference>
<dbReference type="Pfam" id="PF01510">
    <property type="entry name" value="Amidase_2"/>
    <property type="match status" value="1"/>
</dbReference>
<dbReference type="InterPro" id="IPR036505">
    <property type="entry name" value="Amidase/PGRP_sf"/>
</dbReference>
<name>A0ABR5N8B8_BRECH</name>
<proteinExistence type="predicted"/>
<evidence type="ECO:0000313" key="6">
    <source>
        <dbReference type="EMBL" id="KQL46865.1"/>
    </source>
</evidence>
<dbReference type="PANTHER" id="PTHR30417:SF1">
    <property type="entry name" value="N-ACETYLMURAMOYL-L-ALANINE AMIDASE AMID"/>
    <property type="match status" value="1"/>
</dbReference>
<gene>
    <name evidence="6" type="ORF">AN963_18410</name>
</gene>
<comment type="caution">
    <text evidence="6">The sequence shown here is derived from an EMBL/GenBank/DDBJ whole genome shotgun (WGS) entry which is preliminary data.</text>
</comment>
<dbReference type="SUPFAM" id="SSF53955">
    <property type="entry name" value="Lysozyme-like"/>
    <property type="match status" value="1"/>
</dbReference>
<dbReference type="InterPro" id="IPR051206">
    <property type="entry name" value="NAMLAA_amidase_2"/>
</dbReference>
<dbReference type="CDD" id="cd06583">
    <property type="entry name" value="PGRP"/>
    <property type="match status" value="1"/>
</dbReference>
<dbReference type="Proteomes" id="UP000051063">
    <property type="component" value="Unassembled WGS sequence"/>
</dbReference>
<evidence type="ECO:0000256" key="2">
    <source>
        <dbReference type="ARBA" id="ARBA00011901"/>
    </source>
</evidence>
<accession>A0ABR5N8B8</accession>
<dbReference type="RefSeq" id="WP_055745967.1">
    <property type="nucleotide sequence ID" value="NZ_LJJB01000010.1"/>
</dbReference>
<sequence>MFLLKSWGKVLLPLTISSLLVGGYLSPLPSQAPVFSISVAHAEEESSTSLQQAFEQASEEFDVPLGILLSVSYNITNWENHSGSPSFSGGYGIMHLSTNTLKSAAALLDRKADELKKDPVQNIRGAAAVLAQYAQDTTGHVPKNEEDWYGAVAKYSATDRKASALEFADQVYQTINEGVERETSEGQILQLVAKDVEPNTDTAEKVTFAKTTSEKQSTPKPECPKGLDCDFIEAPYVQLEGSDYSNHDISNRPRKGPAINYIVIHNTEETYDDTIKIFTDPLRYVSAHYVIRSKDGHVTQMLKNKDVGWHAGNWYFNSTSIGIEHEGYAIEGANWYTENMYRSSAKLVRYLAREYDIPLDRNHIIGHDEVPGMKPANQSKMHEDPGPFWDWDHYMELMNAPIKDKKKSKKIITIKPDFKHNRPEMTDLKAQPSNFLYLRTAPDNDAPLIIDAAVKPDRDETDPLNWANKAVTGRTFYLADHEDDWDAIWFGGQKAWFYNPSGKNTVAGKGILVTPKKGKDSIPVYGQAYPNPEDYPKGEEPQTVTPLQYTIEKGQVYVAAEKVKSSVFLAPVYVLDPKENIVVIGKEQFYQINFNHRLAFVKVADVDVVKE</sequence>
<dbReference type="Pfam" id="PF01464">
    <property type="entry name" value="SLT"/>
    <property type="match status" value="1"/>
</dbReference>
<dbReference type="SUPFAM" id="SSF55846">
    <property type="entry name" value="N-acetylmuramoyl-L-alanine amidase-like"/>
    <property type="match status" value="1"/>
</dbReference>